<reference evidence="1" key="1">
    <citation type="journal article" date="2023" name="G3 (Bethesda)">
        <title>A reference genome for the long-term kleptoplast-retaining sea slug Elysia crispata morphotype clarki.</title>
        <authorList>
            <person name="Eastman K.E."/>
            <person name="Pendleton A.L."/>
            <person name="Shaikh M.A."/>
            <person name="Suttiyut T."/>
            <person name="Ogas R."/>
            <person name="Tomko P."/>
            <person name="Gavelis G."/>
            <person name="Widhalm J.R."/>
            <person name="Wisecaver J.H."/>
        </authorList>
    </citation>
    <scope>NUCLEOTIDE SEQUENCE</scope>
    <source>
        <strain evidence="1">ECLA1</strain>
    </source>
</reference>
<dbReference type="AlphaFoldDB" id="A0AAE1CW26"/>
<comment type="caution">
    <text evidence="1">The sequence shown here is derived from an EMBL/GenBank/DDBJ whole genome shotgun (WGS) entry which is preliminary data.</text>
</comment>
<evidence type="ECO:0000313" key="2">
    <source>
        <dbReference type="Proteomes" id="UP001283361"/>
    </source>
</evidence>
<organism evidence="1 2">
    <name type="scientific">Elysia crispata</name>
    <name type="common">lettuce slug</name>
    <dbReference type="NCBI Taxonomy" id="231223"/>
    <lineage>
        <taxon>Eukaryota</taxon>
        <taxon>Metazoa</taxon>
        <taxon>Spiralia</taxon>
        <taxon>Lophotrochozoa</taxon>
        <taxon>Mollusca</taxon>
        <taxon>Gastropoda</taxon>
        <taxon>Heterobranchia</taxon>
        <taxon>Euthyneura</taxon>
        <taxon>Panpulmonata</taxon>
        <taxon>Sacoglossa</taxon>
        <taxon>Placobranchoidea</taxon>
        <taxon>Plakobranchidae</taxon>
        <taxon>Elysia</taxon>
    </lineage>
</organism>
<evidence type="ECO:0000313" key="1">
    <source>
        <dbReference type="EMBL" id="KAK3740175.1"/>
    </source>
</evidence>
<dbReference type="EMBL" id="JAWDGP010006482">
    <property type="protein sequence ID" value="KAK3740175.1"/>
    <property type="molecule type" value="Genomic_DNA"/>
</dbReference>
<sequence length="143" mass="16295">MCATSKETAFGEKPCILQGLALTDAGHYWANKYPGHLKYNWRRSPLAFTQTAKDAQIYRATQTTRVCSRRRQLKANIGTPGMDFTSHRRSLTNSPILFIFKSTKQGTARLELDITEPTTEKPGKGFSHPKQARIHWAKDDWKI</sequence>
<gene>
    <name evidence="1" type="ORF">RRG08_054199</name>
</gene>
<dbReference type="Proteomes" id="UP001283361">
    <property type="component" value="Unassembled WGS sequence"/>
</dbReference>
<protein>
    <submittedName>
        <fullName evidence="1">Uncharacterized protein</fullName>
    </submittedName>
</protein>
<accession>A0AAE1CW26</accession>
<name>A0AAE1CW26_9GAST</name>
<keyword evidence="2" id="KW-1185">Reference proteome</keyword>
<proteinExistence type="predicted"/>